<proteinExistence type="predicted"/>
<evidence type="ECO:0000256" key="2">
    <source>
        <dbReference type="ARBA" id="ARBA00022527"/>
    </source>
</evidence>
<protein>
    <recommendedName>
        <fullName evidence="1">non-specific serine/threonine protein kinase</fullName>
        <ecNumber evidence="1">2.7.11.1</ecNumber>
    </recommendedName>
</protein>
<accession>A0A9X3BRC9</accession>
<reference evidence="9" key="1">
    <citation type="submission" date="2020-07" db="EMBL/GenBank/DDBJ databases">
        <authorList>
            <person name="Pettersson B.M.F."/>
            <person name="Behra P.R.K."/>
            <person name="Ramesh M."/>
            <person name="Das S."/>
            <person name="Dasgupta S."/>
            <person name="Kirsebom L.A."/>
        </authorList>
    </citation>
    <scope>NUCLEOTIDE SEQUENCE</scope>
    <source>
        <strain evidence="9">DSM 44838</strain>
    </source>
</reference>
<dbReference type="InterPro" id="IPR000719">
    <property type="entry name" value="Prot_kinase_dom"/>
</dbReference>
<dbReference type="InterPro" id="IPR008271">
    <property type="entry name" value="Ser/Thr_kinase_AS"/>
</dbReference>
<keyword evidence="5 9" id="KW-0418">Kinase</keyword>
<dbReference type="PANTHER" id="PTHR43289">
    <property type="entry name" value="MITOGEN-ACTIVATED PROTEIN KINASE KINASE KINASE 20-RELATED"/>
    <property type="match status" value="1"/>
</dbReference>
<evidence type="ECO:0000256" key="1">
    <source>
        <dbReference type="ARBA" id="ARBA00012513"/>
    </source>
</evidence>
<evidence type="ECO:0000313" key="9">
    <source>
        <dbReference type="EMBL" id="MCV7419404.1"/>
    </source>
</evidence>
<evidence type="ECO:0000256" key="5">
    <source>
        <dbReference type="ARBA" id="ARBA00022777"/>
    </source>
</evidence>
<dbReference type="InterPro" id="IPR017441">
    <property type="entry name" value="Protein_kinase_ATP_BS"/>
</dbReference>
<evidence type="ECO:0000256" key="3">
    <source>
        <dbReference type="ARBA" id="ARBA00022679"/>
    </source>
</evidence>
<evidence type="ECO:0000313" key="10">
    <source>
        <dbReference type="Proteomes" id="UP001141629"/>
    </source>
</evidence>
<dbReference type="InterPro" id="IPR011009">
    <property type="entry name" value="Kinase-like_dom_sf"/>
</dbReference>
<dbReference type="Gene3D" id="1.10.510.10">
    <property type="entry name" value="Transferase(Phosphotransferase) domain 1"/>
    <property type="match status" value="1"/>
</dbReference>
<comment type="caution">
    <text evidence="9">The sequence shown here is derived from an EMBL/GenBank/DDBJ whole genome shotgun (WGS) entry which is preliminary data.</text>
</comment>
<dbReference type="PROSITE" id="PS50011">
    <property type="entry name" value="PROTEIN_KINASE_DOM"/>
    <property type="match status" value="1"/>
</dbReference>
<dbReference type="PROSITE" id="PS00107">
    <property type="entry name" value="PROTEIN_KINASE_ATP"/>
    <property type="match status" value="1"/>
</dbReference>
<dbReference type="GO" id="GO:0004674">
    <property type="term" value="F:protein serine/threonine kinase activity"/>
    <property type="evidence" value="ECO:0007669"/>
    <property type="project" value="UniProtKB-KW"/>
</dbReference>
<dbReference type="CDD" id="cd14014">
    <property type="entry name" value="STKc_PknB_like"/>
    <property type="match status" value="1"/>
</dbReference>
<evidence type="ECO:0000256" key="4">
    <source>
        <dbReference type="ARBA" id="ARBA00022741"/>
    </source>
</evidence>
<dbReference type="GO" id="GO:0005524">
    <property type="term" value="F:ATP binding"/>
    <property type="evidence" value="ECO:0007669"/>
    <property type="project" value="UniProtKB-UniRule"/>
</dbReference>
<dbReference type="Proteomes" id="UP001141629">
    <property type="component" value="Unassembled WGS sequence"/>
</dbReference>
<keyword evidence="2 9" id="KW-0723">Serine/threonine-protein kinase</keyword>
<dbReference type="RefSeq" id="WP_263994157.1">
    <property type="nucleotide sequence ID" value="NZ_JACKVK010000001.1"/>
</dbReference>
<dbReference type="SUPFAM" id="SSF56112">
    <property type="entry name" value="Protein kinase-like (PK-like)"/>
    <property type="match status" value="1"/>
</dbReference>
<dbReference type="Gene3D" id="3.30.200.20">
    <property type="entry name" value="Phosphorylase Kinase, domain 1"/>
    <property type="match status" value="1"/>
</dbReference>
<name>A0A9X3BRC9_9MYCO</name>
<keyword evidence="6 7" id="KW-0067">ATP-binding</keyword>
<sequence length="261" mass="28027">MDALGDYVIDAEVGRGGSAVVYRAHHASDSTGPVALKVLDAHHRDDVHVTRLRREFDFAKAAEHPHVVTVYDCGPGWLSMQLITGGTATNLPSRELRLSALAQIADALDHVHALGIVHCDVKPTNILVSEPFSPAGAILVDFGIARSLAHEGTHQMTHVEASLPYAAPEVLHGHPPSAASDEYALACTTVELLLGAPPFHTHTAMALVDAHLNSPVPKYSHRVEWVPRAFDSILAKAMAKSPDLRYQSCAEFISLVTRAIG</sequence>
<dbReference type="PANTHER" id="PTHR43289:SF6">
    <property type="entry name" value="SERINE_THREONINE-PROTEIN KINASE NEKL-3"/>
    <property type="match status" value="1"/>
</dbReference>
<dbReference type="SMART" id="SM00220">
    <property type="entry name" value="S_TKc"/>
    <property type="match status" value="1"/>
</dbReference>
<reference evidence="9" key="2">
    <citation type="journal article" date="2022" name="BMC Genomics">
        <title>Comparative genome analysis of mycobacteria focusing on tRNA and non-coding RNA.</title>
        <authorList>
            <person name="Behra P.R.K."/>
            <person name="Pettersson B.M.F."/>
            <person name="Ramesh M."/>
            <person name="Das S."/>
            <person name="Dasgupta S."/>
            <person name="Kirsebom L.A."/>
        </authorList>
    </citation>
    <scope>NUCLEOTIDE SEQUENCE</scope>
    <source>
        <strain evidence="9">DSM 44838</strain>
    </source>
</reference>
<keyword evidence="3" id="KW-0808">Transferase</keyword>
<evidence type="ECO:0000256" key="7">
    <source>
        <dbReference type="PROSITE-ProRule" id="PRU10141"/>
    </source>
</evidence>
<feature type="domain" description="Protein kinase" evidence="8">
    <location>
        <begin position="7"/>
        <end position="260"/>
    </location>
</feature>
<organism evidence="9 10">
    <name type="scientific">Mycobacterium yunnanensis</name>
    <dbReference type="NCBI Taxonomy" id="368477"/>
    <lineage>
        <taxon>Bacteria</taxon>
        <taxon>Bacillati</taxon>
        <taxon>Actinomycetota</taxon>
        <taxon>Actinomycetes</taxon>
        <taxon>Mycobacteriales</taxon>
        <taxon>Mycobacteriaceae</taxon>
        <taxon>Mycobacterium</taxon>
    </lineage>
</organism>
<keyword evidence="10" id="KW-1185">Reference proteome</keyword>
<dbReference type="AlphaFoldDB" id="A0A9X3BRC9"/>
<gene>
    <name evidence="9" type="ORF">H7K45_02520</name>
</gene>
<dbReference type="GO" id="GO:0080090">
    <property type="term" value="P:regulation of primary metabolic process"/>
    <property type="evidence" value="ECO:0007669"/>
    <property type="project" value="UniProtKB-ARBA"/>
</dbReference>
<evidence type="ECO:0000256" key="6">
    <source>
        <dbReference type="ARBA" id="ARBA00022840"/>
    </source>
</evidence>
<dbReference type="PROSITE" id="PS00108">
    <property type="entry name" value="PROTEIN_KINASE_ST"/>
    <property type="match status" value="1"/>
</dbReference>
<dbReference type="EMBL" id="JACKVK010000001">
    <property type="protein sequence ID" value="MCV7419404.1"/>
    <property type="molecule type" value="Genomic_DNA"/>
</dbReference>
<evidence type="ECO:0000259" key="8">
    <source>
        <dbReference type="PROSITE" id="PS50011"/>
    </source>
</evidence>
<keyword evidence="4 7" id="KW-0547">Nucleotide-binding</keyword>
<dbReference type="Pfam" id="PF00069">
    <property type="entry name" value="Pkinase"/>
    <property type="match status" value="1"/>
</dbReference>
<feature type="binding site" evidence="7">
    <location>
        <position position="37"/>
    </location>
    <ligand>
        <name>ATP</name>
        <dbReference type="ChEBI" id="CHEBI:30616"/>
    </ligand>
</feature>
<dbReference type="EC" id="2.7.11.1" evidence="1"/>